<dbReference type="Proteomes" id="UP000823619">
    <property type="component" value="Unassembled WGS sequence"/>
</dbReference>
<dbReference type="EMBL" id="JADIMO010000063">
    <property type="protein sequence ID" value="MBO8445086.1"/>
    <property type="molecule type" value="Genomic_DNA"/>
</dbReference>
<evidence type="ECO:0000313" key="2">
    <source>
        <dbReference type="EMBL" id="MBO8445086.1"/>
    </source>
</evidence>
<sequence>MSKKICRIISFCICLLCGVVAYGQNNNGAYGSFSPYSIYGIGNISKEGTAYNKSMGGVGIATRNKRFINILNPASVTARDSLSFMADFGLAESNTIYRQNLDGARLRSGNNTFNIYDFVISFPIYRSSALMIGITPFSDVGYDFSSVVTDQDIIGNTGNITYSNYGEGSIYQLFVGGGVTFWRRFSAGAQLIYYFGSLDKVYNMNYSDDSFRSVNNGYNLLLRGVTGKFGVQYEQPLGNELSLTLGATYRLKTNVKGHITDYSYANTSETTDTLRNSIDTLGRADGIKFGDEFGVGLSLRGGDRWSVEVNYLMSDWRSAMDSREGFAAVGSSAFTSTVSHSLRAGFEIVPNRNDIRYYLKRCAYRAGVYYDTSYYLFDGNRVDSFGLTFGVTLPVFRWYNGITVGVDLGQRGSLRGGMVRERYASFVVGFNIHDLWFQKPRYN</sequence>
<name>A0A9D9EBZ1_9BACT</name>
<evidence type="ECO:0008006" key="4">
    <source>
        <dbReference type="Google" id="ProtNLM"/>
    </source>
</evidence>
<comment type="caution">
    <text evidence="2">The sequence shown here is derived from an EMBL/GenBank/DDBJ whole genome shotgun (WGS) entry which is preliminary data.</text>
</comment>
<evidence type="ECO:0000256" key="1">
    <source>
        <dbReference type="SAM" id="SignalP"/>
    </source>
</evidence>
<reference evidence="2" key="2">
    <citation type="journal article" date="2021" name="PeerJ">
        <title>Extensive microbial diversity within the chicken gut microbiome revealed by metagenomics and culture.</title>
        <authorList>
            <person name="Gilroy R."/>
            <person name="Ravi A."/>
            <person name="Getino M."/>
            <person name="Pursley I."/>
            <person name="Horton D.L."/>
            <person name="Alikhan N.F."/>
            <person name="Baker D."/>
            <person name="Gharbi K."/>
            <person name="Hall N."/>
            <person name="Watson M."/>
            <person name="Adriaenssens E.M."/>
            <person name="Foster-Nyarko E."/>
            <person name="Jarju S."/>
            <person name="Secka A."/>
            <person name="Antonio M."/>
            <person name="Oren A."/>
            <person name="Chaudhuri R.R."/>
            <person name="La Ragione R."/>
            <person name="Hildebrand F."/>
            <person name="Pallen M.J."/>
        </authorList>
    </citation>
    <scope>NUCLEOTIDE SEQUENCE</scope>
    <source>
        <strain evidence="2">D5-748</strain>
    </source>
</reference>
<keyword evidence="1" id="KW-0732">Signal</keyword>
<dbReference type="Gene3D" id="2.40.160.60">
    <property type="entry name" value="Outer membrane protein transport protein (OMPP1/FadL/TodX)"/>
    <property type="match status" value="1"/>
</dbReference>
<dbReference type="AlphaFoldDB" id="A0A9D9EBZ1"/>
<protein>
    <recommendedName>
        <fullName evidence="4">Outer membrane protein</fullName>
    </recommendedName>
</protein>
<organism evidence="2 3">
    <name type="scientific">Candidatus Cryptobacteroides merdavium</name>
    <dbReference type="NCBI Taxonomy" id="2840769"/>
    <lineage>
        <taxon>Bacteria</taxon>
        <taxon>Pseudomonadati</taxon>
        <taxon>Bacteroidota</taxon>
        <taxon>Bacteroidia</taxon>
        <taxon>Bacteroidales</taxon>
        <taxon>Candidatus Cryptobacteroides</taxon>
    </lineage>
</organism>
<reference evidence="2" key="1">
    <citation type="submission" date="2020-10" db="EMBL/GenBank/DDBJ databases">
        <authorList>
            <person name="Gilroy R."/>
        </authorList>
    </citation>
    <scope>NUCLEOTIDE SEQUENCE</scope>
    <source>
        <strain evidence="2">D5-748</strain>
    </source>
</reference>
<accession>A0A9D9EBZ1</accession>
<evidence type="ECO:0000313" key="3">
    <source>
        <dbReference type="Proteomes" id="UP000823619"/>
    </source>
</evidence>
<proteinExistence type="predicted"/>
<gene>
    <name evidence="2" type="ORF">IAC23_05250</name>
</gene>
<feature type="signal peptide" evidence="1">
    <location>
        <begin position="1"/>
        <end position="23"/>
    </location>
</feature>
<dbReference type="SUPFAM" id="SSF56935">
    <property type="entry name" value="Porins"/>
    <property type="match status" value="1"/>
</dbReference>
<feature type="chain" id="PRO_5039732862" description="Outer membrane protein" evidence="1">
    <location>
        <begin position="24"/>
        <end position="443"/>
    </location>
</feature>